<dbReference type="RefSeq" id="WP_033358583.1">
    <property type="nucleotide sequence ID" value="NZ_CP073767.1"/>
</dbReference>
<reference evidence="1" key="1">
    <citation type="submission" date="2021-04" db="EMBL/GenBank/DDBJ databases">
        <title>Dactylosporangium aurantiacum NRRL B-8018 full assembly.</title>
        <authorList>
            <person name="Hartkoorn R.C."/>
            <person name="Beaudoing E."/>
            <person name="Hot D."/>
        </authorList>
    </citation>
    <scope>NUCLEOTIDE SEQUENCE</scope>
    <source>
        <strain evidence="1">NRRL B-8018</strain>
    </source>
</reference>
<name>A0A9Q9IL24_9ACTN</name>
<accession>A0A9Q9IL24</accession>
<evidence type="ECO:0000313" key="1">
    <source>
        <dbReference type="EMBL" id="UWZ55807.1"/>
    </source>
</evidence>
<dbReference type="KEGG" id="daur:Daura_06290"/>
<proteinExistence type="predicted"/>
<dbReference type="AlphaFoldDB" id="A0A9Q9IL24"/>
<dbReference type="EMBL" id="CP073767">
    <property type="protein sequence ID" value="UWZ55807.1"/>
    <property type="molecule type" value="Genomic_DNA"/>
</dbReference>
<protein>
    <submittedName>
        <fullName evidence="1">Uncharacterized protein</fullName>
    </submittedName>
</protein>
<gene>
    <name evidence="1" type="ORF">Daura_06290</name>
</gene>
<evidence type="ECO:0000313" key="2">
    <source>
        <dbReference type="Proteomes" id="UP001058003"/>
    </source>
</evidence>
<dbReference type="OrthoDB" id="3618883at2"/>
<sequence length="144" mass="15925">MTAPQWFHFGPWTFSIDAADALIAARPRGIQRIDVATWAEAYGLTHLDEHDRRGVSLIGPASDSFNRAYAMTTDLAEPVIVATIALNGQTPVPLLIDGTHRLYRAWREGVAELPAYLLTVDETRQVQHHALLGPGRTRITPPPH</sequence>
<dbReference type="Proteomes" id="UP001058003">
    <property type="component" value="Chromosome"/>
</dbReference>
<organism evidence="1 2">
    <name type="scientific">Dactylosporangium aurantiacum</name>
    <dbReference type="NCBI Taxonomy" id="35754"/>
    <lineage>
        <taxon>Bacteria</taxon>
        <taxon>Bacillati</taxon>
        <taxon>Actinomycetota</taxon>
        <taxon>Actinomycetes</taxon>
        <taxon>Micromonosporales</taxon>
        <taxon>Micromonosporaceae</taxon>
        <taxon>Dactylosporangium</taxon>
    </lineage>
</organism>
<keyword evidence="2" id="KW-1185">Reference proteome</keyword>